<feature type="domain" description="PAC" evidence="2">
    <location>
        <begin position="80"/>
        <end position="133"/>
    </location>
</feature>
<dbReference type="Proteomes" id="UP000230390">
    <property type="component" value="Unassembled WGS sequence"/>
</dbReference>
<evidence type="ECO:0000259" key="4">
    <source>
        <dbReference type="PROSITE" id="PS50887"/>
    </source>
</evidence>
<evidence type="ECO:0000259" key="1">
    <source>
        <dbReference type="PROSITE" id="PS50112"/>
    </source>
</evidence>
<dbReference type="RefSeq" id="WP_099793403.1">
    <property type="nucleotide sequence ID" value="NZ_JBHLYV010000094.1"/>
</dbReference>
<evidence type="ECO:0000259" key="2">
    <source>
        <dbReference type="PROSITE" id="PS50113"/>
    </source>
</evidence>
<evidence type="ECO:0000259" key="3">
    <source>
        <dbReference type="PROSITE" id="PS50883"/>
    </source>
</evidence>
<dbReference type="InterPro" id="IPR001633">
    <property type="entry name" value="EAL_dom"/>
</dbReference>
<evidence type="ECO:0000313" key="6">
    <source>
        <dbReference type="Proteomes" id="UP000230390"/>
    </source>
</evidence>
<dbReference type="GO" id="GO:0003824">
    <property type="term" value="F:catalytic activity"/>
    <property type="evidence" value="ECO:0007669"/>
    <property type="project" value="UniProtKB-ARBA"/>
</dbReference>
<dbReference type="CDD" id="cd00130">
    <property type="entry name" value="PAS"/>
    <property type="match status" value="1"/>
</dbReference>
<dbReference type="NCBIfam" id="TIGR00254">
    <property type="entry name" value="GGDEF"/>
    <property type="match status" value="1"/>
</dbReference>
<feature type="domain" description="GGDEF" evidence="4">
    <location>
        <begin position="165"/>
        <end position="298"/>
    </location>
</feature>
<dbReference type="Gene3D" id="3.30.70.270">
    <property type="match status" value="1"/>
</dbReference>
<dbReference type="InterPro" id="IPR029787">
    <property type="entry name" value="Nucleotide_cyclase"/>
</dbReference>
<gene>
    <name evidence="5" type="ORF">CR105_25210</name>
</gene>
<feature type="domain" description="PAS" evidence="1">
    <location>
        <begin position="22"/>
        <end position="62"/>
    </location>
</feature>
<proteinExistence type="predicted"/>
<comment type="caution">
    <text evidence="5">The sequence shown here is derived from an EMBL/GenBank/DDBJ whole genome shotgun (WGS) entry which is preliminary data.</text>
</comment>
<dbReference type="CDD" id="cd01948">
    <property type="entry name" value="EAL"/>
    <property type="match status" value="1"/>
</dbReference>
<accession>A0A2G8T967</accession>
<dbReference type="InterPro" id="IPR000160">
    <property type="entry name" value="GGDEF_dom"/>
</dbReference>
<dbReference type="SUPFAM" id="SSF141868">
    <property type="entry name" value="EAL domain-like"/>
    <property type="match status" value="1"/>
</dbReference>
<dbReference type="InterPro" id="IPR000700">
    <property type="entry name" value="PAS-assoc_C"/>
</dbReference>
<dbReference type="AlphaFoldDB" id="A0A2G8T967"/>
<dbReference type="SMART" id="SM00052">
    <property type="entry name" value="EAL"/>
    <property type="match status" value="1"/>
</dbReference>
<evidence type="ECO:0008006" key="7">
    <source>
        <dbReference type="Google" id="ProtNLM"/>
    </source>
</evidence>
<dbReference type="InterPro" id="IPR052155">
    <property type="entry name" value="Biofilm_reg_signaling"/>
</dbReference>
<dbReference type="PROSITE" id="PS50112">
    <property type="entry name" value="PAS"/>
    <property type="match status" value="1"/>
</dbReference>
<dbReference type="Gene3D" id="3.30.450.20">
    <property type="entry name" value="PAS domain"/>
    <property type="match status" value="1"/>
</dbReference>
<dbReference type="InterPro" id="IPR000014">
    <property type="entry name" value="PAS"/>
</dbReference>
<dbReference type="PANTHER" id="PTHR44757">
    <property type="entry name" value="DIGUANYLATE CYCLASE DGCP"/>
    <property type="match status" value="1"/>
</dbReference>
<dbReference type="Pfam" id="PF00563">
    <property type="entry name" value="EAL"/>
    <property type="match status" value="1"/>
</dbReference>
<dbReference type="SMART" id="SM00267">
    <property type="entry name" value="GGDEF"/>
    <property type="match status" value="1"/>
</dbReference>
<dbReference type="InterPro" id="IPR035965">
    <property type="entry name" value="PAS-like_dom_sf"/>
</dbReference>
<dbReference type="Gene3D" id="3.20.20.450">
    <property type="entry name" value="EAL domain"/>
    <property type="match status" value="1"/>
</dbReference>
<name>A0A2G8T967_9BURK</name>
<protein>
    <recommendedName>
        <fullName evidence="7">GGDEF domain-containing protein</fullName>
    </recommendedName>
</protein>
<dbReference type="PANTHER" id="PTHR44757:SF2">
    <property type="entry name" value="BIOFILM ARCHITECTURE MAINTENANCE PROTEIN MBAA"/>
    <property type="match status" value="1"/>
</dbReference>
<dbReference type="EMBL" id="PDOC01000031">
    <property type="protein sequence ID" value="PIL42238.1"/>
    <property type="molecule type" value="Genomic_DNA"/>
</dbReference>
<organism evidence="5 6">
    <name type="scientific">Massilia eurypsychrophila</name>
    <dbReference type="NCBI Taxonomy" id="1485217"/>
    <lineage>
        <taxon>Bacteria</taxon>
        <taxon>Pseudomonadati</taxon>
        <taxon>Pseudomonadota</taxon>
        <taxon>Betaproteobacteria</taxon>
        <taxon>Burkholderiales</taxon>
        <taxon>Oxalobacteraceae</taxon>
        <taxon>Telluria group</taxon>
        <taxon>Massilia</taxon>
    </lineage>
</organism>
<dbReference type="PROSITE" id="PS50887">
    <property type="entry name" value="GGDEF"/>
    <property type="match status" value="1"/>
</dbReference>
<dbReference type="OrthoDB" id="9813903at2"/>
<dbReference type="PROSITE" id="PS50883">
    <property type="entry name" value="EAL"/>
    <property type="match status" value="1"/>
</dbReference>
<keyword evidence="6" id="KW-1185">Reference proteome</keyword>
<dbReference type="CDD" id="cd01949">
    <property type="entry name" value="GGDEF"/>
    <property type="match status" value="1"/>
</dbReference>
<dbReference type="NCBIfam" id="TIGR00229">
    <property type="entry name" value="sensory_box"/>
    <property type="match status" value="1"/>
</dbReference>
<dbReference type="SMART" id="SM00086">
    <property type="entry name" value="PAC"/>
    <property type="match status" value="1"/>
</dbReference>
<dbReference type="Pfam" id="PF00990">
    <property type="entry name" value="GGDEF"/>
    <property type="match status" value="1"/>
</dbReference>
<sequence>MHSLDPGLLVRHLYGTVSDFALMTTNLDGTVTSWGAGATSIFGFSADEMIGSNIAAVFTPEDIAAEVPQREREVATRSGRAVDFRWHTRKSGSRFWADGILTPIRDYTDQVVGYLKILRDITDQKRADDEMRRLATMDTLTGLSNRATFERHREEMIALASRNRQTLQLLLIDLDRFKEVNDTLGHDAGDRVLHEAAARIDKTRRGSDVVARLGGDEFAMLQLSPGADTAGGVVAEKLLDVLSKPFLIAGREVHISASIGIAVYPSDAIDSDELSKKADLALYQAKAEGRNCFHYFTPALDCAAHQRNSDLAELRRITREKSFALVYQPIVDMRSGSTIAMEALLRLPNSPLAAYPVNEVIELAKEKGLIADIGKWVFSESCRQLHRWRSAGIGQINIAINTCAPELLRPDYLSAIATNLEQFSLAPADIALELTEHEAIEADRSRSGVLESLRSQGFSIVLDDFGTGYSSLSYLRSLPVTSLKLDQSFLHEIPHHPDANAVTRAVVALAHELRLNVTAEGVERIEQAKFLLDVDCTAFQGYLLAGPLEADAALEWLSQVRQPAALLDIAPRVDG</sequence>
<reference evidence="5 6" key="1">
    <citation type="submission" date="2017-10" db="EMBL/GenBank/DDBJ databases">
        <title>Massilia psychrophilum sp. nov., a novel purple-pigmented bacterium isolated from Tianshan glacier, Xinjiang Municipality, China.</title>
        <authorList>
            <person name="Wang H."/>
        </authorList>
    </citation>
    <scope>NUCLEOTIDE SEQUENCE [LARGE SCALE GENOMIC DNA]</scope>
    <source>
        <strain evidence="5 6">JCM 30074</strain>
    </source>
</reference>
<dbReference type="SUPFAM" id="SSF55785">
    <property type="entry name" value="PYP-like sensor domain (PAS domain)"/>
    <property type="match status" value="1"/>
</dbReference>
<dbReference type="InterPro" id="IPR043128">
    <property type="entry name" value="Rev_trsase/Diguanyl_cyclase"/>
</dbReference>
<dbReference type="InterPro" id="IPR001610">
    <property type="entry name" value="PAC"/>
</dbReference>
<dbReference type="Pfam" id="PF13426">
    <property type="entry name" value="PAS_9"/>
    <property type="match status" value="1"/>
</dbReference>
<evidence type="ECO:0000313" key="5">
    <source>
        <dbReference type="EMBL" id="PIL42238.1"/>
    </source>
</evidence>
<dbReference type="SMART" id="SM00091">
    <property type="entry name" value="PAS"/>
    <property type="match status" value="1"/>
</dbReference>
<dbReference type="PROSITE" id="PS50113">
    <property type="entry name" value="PAC"/>
    <property type="match status" value="1"/>
</dbReference>
<dbReference type="FunFam" id="3.30.70.270:FF:000001">
    <property type="entry name" value="Diguanylate cyclase domain protein"/>
    <property type="match status" value="1"/>
</dbReference>
<dbReference type="InterPro" id="IPR035919">
    <property type="entry name" value="EAL_sf"/>
</dbReference>
<feature type="domain" description="EAL" evidence="3">
    <location>
        <begin position="307"/>
        <end position="561"/>
    </location>
</feature>
<dbReference type="SUPFAM" id="SSF55073">
    <property type="entry name" value="Nucleotide cyclase"/>
    <property type="match status" value="1"/>
</dbReference>